<name>A0A8S4Q514_OWEFU</name>
<reference evidence="1" key="1">
    <citation type="submission" date="2022-03" db="EMBL/GenBank/DDBJ databases">
        <authorList>
            <person name="Martin C."/>
        </authorList>
    </citation>
    <scope>NUCLEOTIDE SEQUENCE</scope>
</reference>
<accession>A0A8S4Q514</accession>
<dbReference type="EMBL" id="CAIIXF020000012">
    <property type="protein sequence ID" value="CAH1801326.1"/>
    <property type="molecule type" value="Genomic_DNA"/>
</dbReference>
<feature type="non-terminal residue" evidence="1">
    <location>
        <position position="1"/>
    </location>
</feature>
<keyword evidence="2" id="KW-1185">Reference proteome</keyword>
<evidence type="ECO:0000313" key="1">
    <source>
        <dbReference type="EMBL" id="CAH1801326.1"/>
    </source>
</evidence>
<protein>
    <submittedName>
        <fullName evidence="1">Uncharacterized protein</fullName>
    </submittedName>
</protein>
<dbReference type="AlphaFoldDB" id="A0A8S4Q514"/>
<comment type="caution">
    <text evidence="1">The sequence shown here is derived from an EMBL/GenBank/DDBJ whole genome shotgun (WGS) entry which is preliminary data.</text>
</comment>
<sequence length="190" mass="20524">QSSAIKPSFGSPEIVTQKNNSNHMTNVKTIFGSPDSLASSYHDTAQGTQGSVAKVFKAAKKQCVMSSRAATLNERVQPITTKTSAVTTPQHPIAPSIQCINKVSKTTHIPTSNTIISNQFKIPNISKPNLPQATPVTMTTQNDIIIMEEPGITPFSKVGQKIDGSKRSNSNSKLYPDLQELLKYEVISKG</sequence>
<gene>
    <name evidence="1" type="ORF">OFUS_LOCUS25129</name>
</gene>
<feature type="non-terminal residue" evidence="1">
    <location>
        <position position="190"/>
    </location>
</feature>
<organism evidence="1 2">
    <name type="scientific">Owenia fusiformis</name>
    <name type="common">Polychaete worm</name>
    <dbReference type="NCBI Taxonomy" id="6347"/>
    <lineage>
        <taxon>Eukaryota</taxon>
        <taxon>Metazoa</taxon>
        <taxon>Spiralia</taxon>
        <taxon>Lophotrochozoa</taxon>
        <taxon>Annelida</taxon>
        <taxon>Polychaeta</taxon>
        <taxon>Sedentaria</taxon>
        <taxon>Canalipalpata</taxon>
        <taxon>Sabellida</taxon>
        <taxon>Oweniida</taxon>
        <taxon>Oweniidae</taxon>
        <taxon>Owenia</taxon>
    </lineage>
</organism>
<evidence type="ECO:0000313" key="2">
    <source>
        <dbReference type="Proteomes" id="UP000749559"/>
    </source>
</evidence>
<dbReference type="Proteomes" id="UP000749559">
    <property type="component" value="Unassembled WGS sequence"/>
</dbReference>
<proteinExistence type="predicted"/>